<keyword evidence="13" id="KW-1185">Reference proteome</keyword>
<dbReference type="EMBL" id="AE015927">
    <property type="protein sequence ID" value="AAO36649.1"/>
    <property type="molecule type" value="Genomic_DNA"/>
</dbReference>
<keyword evidence="2 8" id="KW-0597">Phosphoprotein</keyword>
<name>Q892E6_CLOTE</name>
<evidence type="ECO:0000256" key="7">
    <source>
        <dbReference type="ARBA" id="ARBA00024867"/>
    </source>
</evidence>
<dbReference type="PROSITE" id="PS50110">
    <property type="entry name" value="RESPONSE_REGULATORY"/>
    <property type="match status" value="1"/>
</dbReference>
<accession>Q892E6</accession>
<dbReference type="GO" id="GO:0000156">
    <property type="term" value="F:phosphorelay response regulator activity"/>
    <property type="evidence" value="ECO:0007669"/>
    <property type="project" value="TreeGrafter"/>
</dbReference>
<sequence>MMIMEEYSVLVVDDEDEIRDAIGIYLKNEGIKVLKAKDGIEALMVLEEEEVHLIIMDIMMPRMDGIKATFKIRESKKIPIIMLSAKSEDMDKILGLNIGADDYVTKPFNPLELIARVKSQLRRYIRFGNYKENKNAIVVRGLTLNKDAKTAMVDGKEVSLTLTEYKILKLLMENKGRVFSIEHIYESVWQEPFYNGENTVAVHIRRIREKIEINPREPEYLKVVWGIGYKIEKQKINTNMLYSRYIFNSYSIYSMYRCFKS</sequence>
<keyword evidence="4" id="KW-0805">Transcription regulation</keyword>
<dbReference type="STRING" id="212717.CTC_02156"/>
<dbReference type="FunFam" id="1.10.10.10:FF:000018">
    <property type="entry name" value="DNA-binding response regulator ResD"/>
    <property type="match status" value="1"/>
</dbReference>
<dbReference type="CDD" id="cd00383">
    <property type="entry name" value="trans_reg_C"/>
    <property type="match status" value="1"/>
</dbReference>
<dbReference type="CDD" id="cd17574">
    <property type="entry name" value="REC_OmpR"/>
    <property type="match status" value="1"/>
</dbReference>
<dbReference type="InterPro" id="IPR011006">
    <property type="entry name" value="CheY-like_superfamily"/>
</dbReference>
<dbReference type="InterPro" id="IPR001789">
    <property type="entry name" value="Sig_transdc_resp-reg_receiver"/>
</dbReference>
<dbReference type="SMART" id="SM00862">
    <property type="entry name" value="Trans_reg_C"/>
    <property type="match status" value="1"/>
</dbReference>
<dbReference type="GO" id="GO:0006355">
    <property type="term" value="P:regulation of DNA-templated transcription"/>
    <property type="evidence" value="ECO:0007669"/>
    <property type="project" value="InterPro"/>
</dbReference>
<dbReference type="SMART" id="SM00448">
    <property type="entry name" value="REC"/>
    <property type="match status" value="1"/>
</dbReference>
<feature type="domain" description="Response regulatory" evidence="10">
    <location>
        <begin position="8"/>
        <end position="121"/>
    </location>
</feature>
<dbReference type="Gene3D" id="3.40.50.2300">
    <property type="match status" value="1"/>
</dbReference>
<evidence type="ECO:0000256" key="2">
    <source>
        <dbReference type="ARBA" id="ARBA00022553"/>
    </source>
</evidence>
<dbReference type="SUPFAM" id="SSF46894">
    <property type="entry name" value="C-terminal effector domain of the bipartite response regulators"/>
    <property type="match status" value="1"/>
</dbReference>
<dbReference type="InterPro" id="IPR036388">
    <property type="entry name" value="WH-like_DNA-bd_sf"/>
</dbReference>
<keyword evidence="5 9" id="KW-0238">DNA-binding</keyword>
<dbReference type="Gene3D" id="6.10.250.690">
    <property type="match status" value="1"/>
</dbReference>
<evidence type="ECO:0000259" key="10">
    <source>
        <dbReference type="PROSITE" id="PS50110"/>
    </source>
</evidence>
<reference evidence="12 13" key="1">
    <citation type="journal article" date="2003" name="Proc. Natl. Acad. Sci. U.S.A.">
        <title>The genome sequence of Clostridium tetani, the causative agent of tetanus disease.</title>
        <authorList>
            <person name="Brueggemann H."/>
            <person name="Baumer S."/>
            <person name="Fricke W.F."/>
            <person name="Wiezer A."/>
            <person name="Liesegang H."/>
            <person name="Decker I."/>
            <person name="Herzberg C."/>
            <person name="Martinez-Arias R."/>
            <person name="Merkl R."/>
            <person name="Henne A."/>
            <person name="Gottschalk G."/>
        </authorList>
    </citation>
    <scope>NUCLEOTIDE SEQUENCE [LARGE SCALE GENOMIC DNA]</scope>
    <source>
        <strain evidence="13">Massachusetts / E88</strain>
    </source>
</reference>
<dbReference type="InterPro" id="IPR001867">
    <property type="entry name" value="OmpR/PhoB-type_DNA-bd"/>
</dbReference>
<dbReference type="Pfam" id="PF00486">
    <property type="entry name" value="Trans_reg_C"/>
    <property type="match status" value="1"/>
</dbReference>
<evidence type="ECO:0000313" key="12">
    <source>
        <dbReference type="EMBL" id="AAO36649.1"/>
    </source>
</evidence>
<dbReference type="PANTHER" id="PTHR48111:SF2">
    <property type="entry name" value="RESPONSE REGULATOR SAER"/>
    <property type="match status" value="1"/>
</dbReference>
<evidence type="ECO:0000256" key="5">
    <source>
        <dbReference type="ARBA" id="ARBA00023125"/>
    </source>
</evidence>
<comment type="function">
    <text evidence="7">May play the central regulatory role in sporulation. It may be an element of the effector pathway responsible for the activation of sporulation genes in response to nutritional stress. Spo0A may act in concert with spo0H (a sigma factor) to control the expression of some genes that are critical to the sporulation process.</text>
</comment>
<evidence type="ECO:0000256" key="1">
    <source>
        <dbReference type="ARBA" id="ARBA00018672"/>
    </source>
</evidence>
<evidence type="ECO:0000259" key="11">
    <source>
        <dbReference type="PROSITE" id="PS51755"/>
    </source>
</evidence>
<evidence type="ECO:0000256" key="9">
    <source>
        <dbReference type="PROSITE-ProRule" id="PRU01091"/>
    </source>
</evidence>
<gene>
    <name evidence="12" type="ordered locus">CTC_02156</name>
</gene>
<evidence type="ECO:0000256" key="8">
    <source>
        <dbReference type="PROSITE-ProRule" id="PRU00169"/>
    </source>
</evidence>
<dbReference type="FunFam" id="3.40.50.2300:FF:000001">
    <property type="entry name" value="DNA-binding response regulator PhoB"/>
    <property type="match status" value="1"/>
</dbReference>
<dbReference type="Pfam" id="PF00072">
    <property type="entry name" value="Response_reg"/>
    <property type="match status" value="1"/>
</dbReference>
<dbReference type="GO" id="GO:0000976">
    <property type="term" value="F:transcription cis-regulatory region binding"/>
    <property type="evidence" value="ECO:0007669"/>
    <property type="project" value="TreeGrafter"/>
</dbReference>
<keyword evidence="3" id="KW-0902">Two-component regulatory system</keyword>
<evidence type="ECO:0000313" key="13">
    <source>
        <dbReference type="Proteomes" id="UP000001412"/>
    </source>
</evidence>
<dbReference type="InterPro" id="IPR039420">
    <property type="entry name" value="WalR-like"/>
</dbReference>
<dbReference type="KEGG" id="ctc:CTC_02156"/>
<protein>
    <recommendedName>
        <fullName evidence="1">Stage 0 sporulation protein A homolog</fullName>
    </recommendedName>
</protein>
<proteinExistence type="predicted"/>
<feature type="DNA-binding region" description="OmpR/PhoB-type" evidence="9">
    <location>
        <begin position="134"/>
        <end position="233"/>
    </location>
</feature>
<feature type="modified residue" description="4-aspartylphosphate" evidence="8">
    <location>
        <position position="57"/>
    </location>
</feature>
<dbReference type="AlphaFoldDB" id="Q892E6"/>
<evidence type="ECO:0000256" key="3">
    <source>
        <dbReference type="ARBA" id="ARBA00023012"/>
    </source>
</evidence>
<feature type="domain" description="OmpR/PhoB-type" evidence="11">
    <location>
        <begin position="134"/>
        <end position="233"/>
    </location>
</feature>
<dbReference type="PROSITE" id="PS51755">
    <property type="entry name" value="OMPR_PHOB"/>
    <property type="match status" value="1"/>
</dbReference>
<evidence type="ECO:0000256" key="6">
    <source>
        <dbReference type="ARBA" id="ARBA00023163"/>
    </source>
</evidence>
<dbReference type="GO" id="GO:0032993">
    <property type="term" value="C:protein-DNA complex"/>
    <property type="evidence" value="ECO:0007669"/>
    <property type="project" value="TreeGrafter"/>
</dbReference>
<dbReference type="InterPro" id="IPR016032">
    <property type="entry name" value="Sig_transdc_resp-reg_C-effctor"/>
</dbReference>
<dbReference type="Proteomes" id="UP000001412">
    <property type="component" value="Chromosome"/>
</dbReference>
<evidence type="ECO:0000256" key="4">
    <source>
        <dbReference type="ARBA" id="ARBA00023015"/>
    </source>
</evidence>
<dbReference type="HOGENOM" id="CLU_000445_30_4_9"/>
<dbReference type="SUPFAM" id="SSF52172">
    <property type="entry name" value="CheY-like"/>
    <property type="match status" value="1"/>
</dbReference>
<dbReference type="Gene3D" id="1.10.10.10">
    <property type="entry name" value="Winged helix-like DNA-binding domain superfamily/Winged helix DNA-binding domain"/>
    <property type="match status" value="1"/>
</dbReference>
<organism evidence="12 13">
    <name type="scientific">Clostridium tetani (strain Massachusetts / E88)</name>
    <dbReference type="NCBI Taxonomy" id="212717"/>
    <lineage>
        <taxon>Bacteria</taxon>
        <taxon>Bacillati</taxon>
        <taxon>Bacillota</taxon>
        <taxon>Clostridia</taxon>
        <taxon>Eubacteriales</taxon>
        <taxon>Clostridiaceae</taxon>
        <taxon>Clostridium</taxon>
    </lineage>
</organism>
<keyword evidence="6" id="KW-0804">Transcription</keyword>
<dbReference type="PANTHER" id="PTHR48111">
    <property type="entry name" value="REGULATOR OF RPOS"/>
    <property type="match status" value="1"/>
</dbReference>
<dbReference type="GO" id="GO:0005829">
    <property type="term" value="C:cytosol"/>
    <property type="evidence" value="ECO:0007669"/>
    <property type="project" value="TreeGrafter"/>
</dbReference>